<gene>
    <name evidence="8" type="ORF">EVOR1521_LOCUS26416</name>
</gene>
<dbReference type="EMBL" id="CAUJNA010003511">
    <property type="protein sequence ID" value="CAJ1403838.1"/>
    <property type="molecule type" value="Genomic_DNA"/>
</dbReference>
<evidence type="ECO:0000256" key="6">
    <source>
        <dbReference type="ARBA" id="ARBA00022833"/>
    </source>
</evidence>
<evidence type="ECO:0000313" key="9">
    <source>
        <dbReference type="Proteomes" id="UP001178507"/>
    </source>
</evidence>
<feature type="domain" description="RING-type" evidence="7">
    <location>
        <begin position="147"/>
        <end position="422"/>
    </location>
</feature>
<evidence type="ECO:0000256" key="3">
    <source>
        <dbReference type="ARBA" id="ARBA00022737"/>
    </source>
</evidence>
<reference evidence="8" key="1">
    <citation type="submission" date="2023-08" db="EMBL/GenBank/DDBJ databases">
        <authorList>
            <person name="Chen Y."/>
            <person name="Shah S."/>
            <person name="Dougan E. K."/>
            <person name="Thang M."/>
            <person name="Chan C."/>
        </authorList>
    </citation>
    <scope>NUCLEOTIDE SEQUENCE</scope>
</reference>
<dbReference type="PROSITE" id="PS51873">
    <property type="entry name" value="TRIAD"/>
    <property type="match status" value="1"/>
</dbReference>
<keyword evidence="5" id="KW-0833">Ubl conjugation pathway</keyword>
<name>A0AA36NIQ8_9DINO</name>
<dbReference type="InterPro" id="IPR044066">
    <property type="entry name" value="TRIAD_supradom"/>
</dbReference>
<dbReference type="GO" id="GO:0008270">
    <property type="term" value="F:zinc ion binding"/>
    <property type="evidence" value="ECO:0007669"/>
    <property type="project" value="UniProtKB-KW"/>
</dbReference>
<keyword evidence="2" id="KW-0479">Metal-binding</keyword>
<dbReference type="InterPro" id="IPR031127">
    <property type="entry name" value="E3_UB_ligase_RBR"/>
</dbReference>
<protein>
    <recommendedName>
        <fullName evidence="7">RING-type domain-containing protein</fullName>
    </recommendedName>
</protein>
<comment type="caution">
    <text evidence="8">The sequence shown here is derived from an EMBL/GenBank/DDBJ whole genome shotgun (WGS) entry which is preliminary data.</text>
</comment>
<dbReference type="GO" id="GO:0004842">
    <property type="term" value="F:ubiquitin-protein transferase activity"/>
    <property type="evidence" value="ECO:0007669"/>
    <property type="project" value="InterPro"/>
</dbReference>
<dbReference type="GO" id="GO:0016567">
    <property type="term" value="P:protein ubiquitination"/>
    <property type="evidence" value="ECO:0007669"/>
    <property type="project" value="InterPro"/>
</dbReference>
<dbReference type="SUPFAM" id="SSF57850">
    <property type="entry name" value="RING/U-box"/>
    <property type="match status" value="1"/>
</dbReference>
<evidence type="ECO:0000256" key="4">
    <source>
        <dbReference type="ARBA" id="ARBA00022771"/>
    </source>
</evidence>
<dbReference type="PANTHER" id="PTHR11685">
    <property type="entry name" value="RBR FAMILY RING FINGER AND IBR DOMAIN-CONTAINING"/>
    <property type="match status" value="1"/>
</dbReference>
<dbReference type="AlphaFoldDB" id="A0AA36NIQ8"/>
<dbReference type="Gene3D" id="1.20.120.1750">
    <property type="match status" value="1"/>
</dbReference>
<dbReference type="Proteomes" id="UP001178507">
    <property type="component" value="Unassembled WGS sequence"/>
</dbReference>
<evidence type="ECO:0000256" key="5">
    <source>
        <dbReference type="ARBA" id="ARBA00022786"/>
    </source>
</evidence>
<keyword evidence="6" id="KW-0862">Zinc</keyword>
<accession>A0AA36NIQ8</accession>
<evidence type="ECO:0000256" key="2">
    <source>
        <dbReference type="ARBA" id="ARBA00022723"/>
    </source>
</evidence>
<evidence type="ECO:0000256" key="1">
    <source>
        <dbReference type="ARBA" id="ARBA00022679"/>
    </source>
</evidence>
<keyword evidence="9" id="KW-1185">Reference proteome</keyword>
<organism evidence="8 9">
    <name type="scientific">Effrenium voratum</name>
    <dbReference type="NCBI Taxonomy" id="2562239"/>
    <lineage>
        <taxon>Eukaryota</taxon>
        <taxon>Sar</taxon>
        <taxon>Alveolata</taxon>
        <taxon>Dinophyceae</taxon>
        <taxon>Suessiales</taxon>
        <taxon>Symbiodiniaceae</taxon>
        <taxon>Effrenium</taxon>
    </lineage>
</organism>
<sequence>MSGDAPGHWLGAYMERYGQLPTADQLCAFARHQGGRVVYRLASSLLAKGEAELERTLTRASSWSVKLEDRAGLERWTVPVLQRFKSEKCERNPRPHEPKVAACRTRVSRSLVRQVLAMSYRRFAEKEAKAKTVESFGMSADHSLRDAMERCSVCLEHRSCFRATGDCEDRACPGWFCQACFQKHVATVIEGTRFSVPVVKCPGCFGFVSPSCWQRLVGEDLKEMWADNAKDLLSLRCGECDDPGTLLEPGIEEAAFSRGEALELAFSTVSQADSVELASQWDRFAKGEESAGAILATLVNVWCPDEADHPPISFFKSFGAAMSLVEDPGLRAVIQLAALRRFPKTVTKCCEAEHCFKCKVATHHEGLTCEEVQERLMPEDVQFCPSCGVATIKSEGCNHIICLCGQDWTWEGEEVWAAEWNE</sequence>
<keyword evidence="3" id="KW-0677">Repeat</keyword>
<keyword evidence="1" id="KW-0808">Transferase</keyword>
<dbReference type="CDD" id="cd20336">
    <property type="entry name" value="Rcat_RBR"/>
    <property type="match status" value="1"/>
</dbReference>
<proteinExistence type="predicted"/>
<evidence type="ECO:0000259" key="7">
    <source>
        <dbReference type="PROSITE" id="PS51873"/>
    </source>
</evidence>
<keyword evidence="4" id="KW-0863">Zinc-finger</keyword>
<evidence type="ECO:0000313" key="8">
    <source>
        <dbReference type="EMBL" id="CAJ1403838.1"/>
    </source>
</evidence>